<dbReference type="EMBL" id="JADKNH010000002">
    <property type="protein sequence ID" value="MBF4692393.1"/>
    <property type="molecule type" value="Genomic_DNA"/>
</dbReference>
<keyword evidence="6" id="KW-0418">Kinase</keyword>
<dbReference type="InterPro" id="IPR005467">
    <property type="entry name" value="His_kinase_dom"/>
</dbReference>
<dbReference type="CDD" id="cd00082">
    <property type="entry name" value="HisKA"/>
    <property type="match status" value="1"/>
</dbReference>
<dbReference type="SUPFAM" id="SSF47384">
    <property type="entry name" value="Homodimeric domain of signal transducing histidine kinase"/>
    <property type="match status" value="1"/>
</dbReference>
<dbReference type="Gene3D" id="3.30.450.20">
    <property type="entry name" value="PAS domain"/>
    <property type="match status" value="1"/>
</dbReference>
<dbReference type="SUPFAM" id="SSF55785">
    <property type="entry name" value="PYP-like sensor domain (PAS domain)"/>
    <property type="match status" value="1"/>
</dbReference>
<name>A0ABR9ZPJ4_9FIRM</name>
<dbReference type="PROSITE" id="PS50109">
    <property type="entry name" value="HIS_KIN"/>
    <property type="match status" value="1"/>
</dbReference>
<protein>
    <recommendedName>
        <fullName evidence="2">histidine kinase</fullName>
        <ecNumber evidence="2">2.7.13.3</ecNumber>
    </recommendedName>
</protein>
<evidence type="ECO:0000256" key="9">
    <source>
        <dbReference type="SAM" id="Coils"/>
    </source>
</evidence>
<accession>A0ABR9ZPJ4</accession>
<dbReference type="Pfam" id="PF02518">
    <property type="entry name" value="HATPase_c"/>
    <property type="match status" value="1"/>
</dbReference>
<evidence type="ECO:0000256" key="2">
    <source>
        <dbReference type="ARBA" id="ARBA00012438"/>
    </source>
</evidence>
<dbReference type="Pfam" id="PF01590">
    <property type="entry name" value="GAF"/>
    <property type="match status" value="1"/>
</dbReference>
<dbReference type="SMART" id="SM00387">
    <property type="entry name" value="HATPase_c"/>
    <property type="match status" value="1"/>
</dbReference>
<dbReference type="SUPFAM" id="SSF55874">
    <property type="entry name" value="ATPase domain of HSP90 chaperone/DNA topoisomerase II/histidine kinase"/>
    <property type="match status" value="1"/>
</dbReference>
<dbReference type="PANTHER" id="PTHR43065:SF50">
    <property type="entry name" value="HISTIDINE KINASE"/>
    <property type="match status" value="1"/>
</dbReference>
<evidence type="ECO:0000256" key="5">
    <source>
        <dbReference type="ARBA" id="ARBA00022741"/>
    </source>
</evidence>
<keyword evidence="12" id="KW-1185">Reference proteome</keyword>
<dbReference type="Gene3D" id="3.30.565.10">
    <property type="entry name" value="Histidine kinase-like ATPase, C-terminal domain"/>
    <property type="match status" value="1"/>
</dbReference>
<dbReference type="InterPro" id="IPR029016">
    <property type="entry name" value="GAF-like_dom_sf"/>
</dbReference>
<comment type="caution">
    <text evidence="11">The sequence shown here is derived from an EMBL/GenBank/DDBJ whole genome shotgun (WGS) entry which is preliminary data.</text>
</comment>
<dbReference type="SMART" id="SM00065">
    <property type="entry name" value="GAF"/>
    <property type="match status" value="1"/>
</dbReference>
<comment type="catalytic activity">
    <reaction evidence="1">
        <text>ATP + protein L-histidine = ADP + protein N-phospho-L-histidine.</text>
        <dbReference type="EC" id="2.7.13.3"/>
    </reaction>
</comment>
<gene>
    <name evidence="11" type="ORF">ISU02_04660</name>
</gene>
<dbReference type="InterPro" id="IPR000014">
    <property type="entry name" value="PAS"/>
</dbReference>
<keyword evidence="8" id="KW-0902">Two-component regulatory system</keyword>
<dbReference type="PANTHER" id="PTHR43065">
    <property type="entry name" value="SENSOR HISTIDINE KINASE"/>
    <property type="match status" value="1"/>
</dbReference>
<dbReference type="InterPro" id="IPR013767">
    <property type="entry name" value="PAS_fold"/>
</dbReference>
<keyword evidence="4" id="KW-0808">Transferase</keyword>
<dbReference type="InterPro" id="IPR004358">
    <property type="entry name" value="Sig_transdc_His_kin-like_C"/>
</dbReference>
<evidence type="ECO:0000259" key="10">
    <source>
        <dbReference type="PROSITE" id="PS50109"/>
    </source>
</evidence>
<reference evidence="11 12" key="1">
    <citation type="submission" date="2020-11" db="EMBL/GenBank/DDBJ databases">
        <title>Fusibacter basophilias sp. nov.</title>
        <authorList>
            <person name="Qiu D."/>
        </authorList>
    </citation>
    <scope>NUCLEOTIDE SEQUENCE [LARGE SCALE GENOMIC DNA]</scope>
    <source>
        <strain evidence="11 12">Q10-2</strain>
    </source>
</reference>
<evidence type="ECO:0000256" key="6">
    <source>
        <dbReference type="ARBA" id="ARBA00022777"/>
    </source>
</evidence>
<evidence type="ECO:0000313" key="11">
    <source>
        <dbReference type="EMBL" id="MBF4692393.1"/>
    </source>
</evidence>
<dbReference type="Gene3D" id="1.10.287.130">
    <property type="match status" value="1"/>
</dbReference>
<dbReference type="Proteomes" id="UP000614200">
    <property type="component" value="Unassembled WGS sequence"/>
</dbReference>
<dbReference type="RefSeq" id="WP_194700625.1">
    <property type="nucleotide sequence ID" value="NZ_JADKNH010000002.1"/>
</dbReference>
<evidence type="ECO:0000256" key="4">
    <source>
        <dbReference type="ARBA" id="ARBA00022679"/>
    </source>
</evidence>
<keyword evidence="9" id="KW-0175">Coiled coil</keyword>
<dbReference type="SMART" id="SM00091">
    <property type="entry name" value="PAS"/>
    <property type="match status" value="1"/>
</dbReference>
<evidence type="ECO:0000256" key="7">
    <source>
        <dbReference type="ARBA" id="ARBA00022840"/>
    </source>
</evidence>
<sequence>MNKIDLVCQSKLSSILNAFTQTIVILNAKGCIQYFNEHAEKLFNSYSNLKLETGRFIMDYFMNSEESILIAEIENVLKGTANTFELNIDLTGYGNTQWFEFSFTPIVEGGMLIGAALMSWSIESRKQTEIKVRHQLDFEQLIASLSSRFITISDVDQVINASLEEMGRFSNSSRAYIFEFDADKNHMNNTFEWCKEGVESQIDDLKNMPADLFPWWMEKLEKKEIINIKDVSLMPEEARLEKQVLEQQKVKSVLVLPILMKQELKGFIGFDGIDDVGKWTEEDVVLLKVTSEIFSHAFERRRAEAELREYNIELETTLELLRKAQSQIIQREQQVGIGQLAAGVAHEINNPLSYVLSNIDILKQNVGVLGEIYQSYEALKNSVIGKANTEGPINRINELQEKYFIEEIIEDLEDLLGDIDEGLLRVSKIVNSLRAFSKADQGEQFSQYDLNEGIENTLMMANNELKQFVEVKTHFEKIPLITCIGSQINQVLLNMVLNSIYAIKHNSQSNTGKLYIETKSDQSNVYCKIQDTGGGISINAENSIFTPFFTTKPVGSGSGLGLSMAYDIIVNKHRGKIDIENEYGKGVAFNITLPITQ</sequence>
<evidence type="ECO:0000256" key="3">
    <source>
        <dbReference type="ARBA" id="ARBA00022553"/>
    </source>
</evidence>
<organism evidence="11 12">
    <name type="scientific">Fusibacter ferrireducens</name>
    <dbReference type="NCBI Taxonomy" id="2785058"/>
    <lineage>
        <taxon>Bacteria</taxon>
        <taxon>Bacillati</taxon>
        <taxon>Bacillota</taxon>
        <taxon>Clostridia</taxon>
        <taxon>Eubacteriales</taxon>
        <taxon>Eubacteriales Family XII. Incertae Sedis</taxon>
        <taxon>Fusibacter</taxon>
    </lineage>
</organism>
<dbReference type="InterPro" id="IPR036890">
    <property type="entry name" value="HATPase_C_sf"/>
</dbReference>
<dbReference type="Gene3D" id="3.30.450.40">
    <property type="match status" value="1"/>
</dbReference>
<dbReference type="InterPro" id="IPR036097">
    <property type="entry name" value="HisK_dim/P_sf"/>
</dbReference>
<feature type="coiled-coil region" evidence="9">
    <location>
        <begin position="300"/>
        <end position="327"/>
    </location>
</feature>
<keyword evidence="5" id="KW-0547">Nucleotide-binding</keyword>
<dbReference type="InterPro" id="IPR035965">
    <property type="entry name" value="PAS-like_dom_sf"/>
</dbReference>
<dbReference type="Pfam" id="PF00989">
    <property type="entry name" value="PAS"/>
    <property type="match status" value="1"/>
</dbReference>
<dbReference type="InterPro" id="IPR003661">
    <property type="entry name" value="HisK_dim/P_dom"/>
</dbReference>
<proteinExistence type="predicted"/>
<dbReference type="SUPFAM" id="SSF55781">
    <property type="entry name" value="GAF domain-like"/>
    <property type="match status" value="1"/>
</dbReference>
<dbReference type="InterPro" id="IPR003594">
    <property type="entry name" value="HATPase_dom"/>
</dbReference>
<dbReference type="SMART" id="SM00388">
    <property type="entry name" value="HisKA"/>
    <property type="match status" value="1"/>
</dbReference>
<dbReference type="InterPro" id="IPR003018">
    <property type="entry name" value="GAF"/>
</dbReference>
<dbReference type="PRINTS" id="PR00344">
    <property type="entry name" value="BCTRLSENSOR"/>
</dbReference>
<evidence type="ECO:0000256" key="1">
    <source>
        <dbReference type="ARBA" id="ARBA00000085"/>
    </source>
</evidence>
<evidence type="ECO:0000313" key="12">
    <source>
        <dbReference type="Proteomes" id="UP000614200"/>
    </source>
</evidence>
<keyword evidence="3" id="KW-0597">Phosphoprotein</keyword>
<keyword evidence="7" id="KW-0067">ATP-binding</keyword>
<dbReference type="EC" id="2.7.13.3" evidence="2"/>
<evidence type="ECO:0000256" key="8">
    <source>
        <dbReference type="ARBA" id="ARBA00023012"/>
    </source>
</evidence>
<feature type="domain" description="Histidine kinase" evidence="10">
    <location>
        <begin position="343"/>
        <end position="597"/>
    </location>
</feature>